<proteinExistence type="predicted"/>
<protein>
    <submittedName>
        <fullName evidence="1">Uncharacterized protein</fullName>
    </submittedName>
</protein>
<comment type="caution">
    <text evidence="1">The sequence shown here is derived from an EMBL/GenBank/DDBJ whole genome shotgun (WGS) entry which is preliminary data.</text>
</comment>
<accession>A0ABT8DVZ8</accession>
<evidence type="ECO:0000313" key="1">
    <source>
        <dbReference type="EMBL" id="MDN3922437.1"/>
    </source>
</evidence>
<reference evidence="1 2" key="1">
    <citation type="submission" date="2023-06" db="EMBL/GenBank/DDBJ databases">
        <title>Pelomonas sp. PFR6 16S ribosomal RNA gene Genome sequencing and assembly.</title>
        <authorList>
            <person name="Woo H."/>
        </authorList>
    </citation>
    <scope>NUCLEOTIDE SEQUENCE [LARGE SCALE GENOMIC DNA]</scope>
    <source>
        <strain evidence="1 2">PFR6</strain>
    </source>
</reference>
<evidence type="ECO:0000313" key="2">
    <source>
        <dbReference type="Proteomes" id="UP001228044"/>
    </source>
</evidence>
<sequence>MPTIRKLLSQALSQPLSQYLRDPQSWVSLIAASTLIGLCAGVFEPADVAPALDQQLAAAQIETA</sequence>
<dbReference type="Proteomes" id="UP001228044">
    <property type="component" value="Unassembled WGS sequence"/>
</dbReference>
<organism evidence="1 2">
    <name type="scientific">Roseateles violae</name>
    <dbReference type="NCBI Taxonomy" id="3058042"/>
    <lineage>
        <taxon>Bacteria</taxon>
        <taxon>Pseudomonadati</taxon>
        <taxon>Pseudomonadota</taxon>
        <taxon>Betaproteobacteria</taxon>
        <taxon>Burkholderiales</taxon>
        <taxon>Sphaerotilaceae</taxon>
        <taxon>Roseateles</taxon>
    </lineage>
</organism>
<gene>
    <name evidence="1" type="ORF">QWJ38_19270</name>
</gene>
<dbReference type="RefSeq" id="WP_290360740.1">
    <property type="nucleotide sequence ID" value="NZ_JAUHHC010000005.1"/>
</dbReference>
<keyword evidence="2" id="KW-1185">Reference proteome</keyword>
<name>A0ABT8DVZ8_9BURK</name>
<dbReference type="EMBL" id="JAUHHC010000005">
    <property type="protein sequence ID" value="MDN3922437.1"/>
    <property type="molecule type" value="Genomic_DNA"/>
</dbReference>